<dbReference type="PANTHER" id="PTHR43201:SF5">
    <property type="entry name" value="MEDIUM-CHAIN ACYL-COA LIGASE ACSF2, MITOCHONDRIAL"/>
    <property type="match status" value="1"/>
</dbReference>
<protein>
    <submittedName>
        <fullName evidence="5">Fatty-acyl-CoA synthase</fullName>
    </submittedName>
</protein>
<comment type="similarity">
    <text evidence="1">Belongs to the ATP-dependent AMP-binding enzyme family.</text>
</comment>
<accession>A0A1G4VMD9</accession>
<dbReference type="STRING" id="1502745.SAMN02799620_01365"/>
<evidence type="ECO:0000259" key="4">
    <source>
        <dbReference type="Pfam" id="PF13193"/>
    </source>
</evidence>
<dbReference type="GO" id="GO:0006631">
    <property type="term" value="P:fatty acid metabolic process"/>
    <property type="evidence" value="ECO:0007669"/>
    <property type="project" value="TreeGrafter"/>
</dbReference>
<dbReference type="EMBL" id="FMUB01000002">
    <property type="protein sequence ID" value="SCX08983.1"/>
    <property type="molecule type" value="Genomic_DNA"/>
</dbReference>
<dbReference type="NCBIfam" id="NF005714">
    <property type="entry name" value="PRK07529.1"/>
    <property type="match status" value="1"/>
</dbReference>
<dbReference type="GO" id="GO:0031956">
    <property type="term" value="F:medium-chain fatty acid-CoA ligase activity"/>
    <property type="evidence" value="ECO:0007669"/>
    <property type="project" value="TreeGrafter"/>
</dbReference>
<dbReference type="InterPro" id="IPR020845">
    <property type="entry name" value="AMP-binding_CS"/>
</dbReference>
<dbReference type="InterPro" id="IPR025110">
    <property type="entry name" value="AMP-bd_C"/>
</dbReference>
<dbReference type="InterPro" id="IPR000873">
    <property type="entry name" value="AMP-dep_synth/lig_dom"/>
</dbReference>
<dbReference type="Pfam" id="PF00501">
    <property type="entry name" value="AMP-binding"/>
    <property type="match status" value="1"/>
</dbReference>
<dbReference type="Proteomes" id="UP000199707">
    <property type="component" value="Unassembled WGS sequence"/>
</dbReference>
<dbReference type="RefSeq" id="WP_090354794.1">
    <property type="nucleotide sequence ID" value="NZ_FMUB01000002.1"/>
</dbReference>
<reference evidence="6" key="1">
    <citation type="submission" date="2016-10" db="EMBL/GenBank/DDBJ databases">
        <authorList>
            <person name="Varghese N."/>
            <person name="Submissions S."/>
        </authorList>
    </citation>
    <scope>NUCLEOTIDE SEQUENCE [LARGE SCALE GENOMIC DNA]</scope>
    <source>
        <strain evidence="6">UNC267MFSha1.1M11</strain>
    </source>
</reference>
<dbReference type="Gene3D" id="3.30.300.30">
    <property type="match status" value="1"/>
</dbReference>
<evidence type="ECO:0000259" key="3">
    <source>
        <dbReference type="Pfam" id="PF00501"/>
    </source>
</evidence>
<keyword evidence="2" id="KW-0436">Ligase</keyword>
<evidence type="ECO:0000256" key="1">
    <source>
        <dbReference type="ARBA" id="ARBA00006432"/>
    </source>
</evidence>
<dbReference type="Pfam" id="PF13193">
    <property type="entry name" value="AMP-binding_C"/>
    <property type="match status" value="1"/>
</dbReference>
<evidence type="ECO:0000256" key="2">
    <source>
        <dbReference type="ARBA" id="ARBA00022598"/>
    </source>
</evidence>
<proteinExistence type="inferred from homology"/>
<dbReference type="AlphaFoldDB" id="A0A1G4VMD9"/>
<gene>
    <name evidence="5" type="ORF">SAMN02799620_01365</name>
</gene>
<dbReference type="PROSITE" id="PS00455">
    <property type="entry name" value="AMP_BINDING"/>
    <property type="match status" value="1"/>
</dbReference>
<feature type="domain" description="AMP-binding enzyme C-terminal" evidence="4">
    <location>
        <begin position="489"/>
        <end position="564"/>
    </location>
</feature>
<dbReference type="InterPro" id="IPR045851">
    <property type="entry name" value="AMP-bd_C_sf"/>
</dbReference>
<dbReference type="Gene3D" id="3.40.50.12780">
    <property type="entry name" value="N-terminal domain of ligase-like"/>
    <property type="match status" value="1"/>
</dbReference>
<sequence length="634" mass="66963">MNQTHTEDVLWPRYAEPADIADIEAVPLAERGLPVSTYALLRRAATLWPDRTALRVLPDGDRWQEPTVVSFGQLLTDVHRTANLLHHLGVDRHSTVALIAPNCAELVTATLAAQLAGVAAPINAALSLDHITELLRRSGARVLITAGPSLDPATWATARQLATARVVDTVLLLAPTGETVSSPEPLGVDGLTIGPLHALAMDFDGTEFTGIPPSGTDLAAVFHTGGTTGAPKLAAHTHTNEVTDAWMIAANTALDEDSVVFAALPLFHVNALVVTLLAPLFRGQSAVWAGPLGYRDPMLYGNFWKIVERYQISAMSAVPTVYAVLAQCPVDADISSLQYPLVGASALPPSVRTKFAEHTGLQLLEGYGLTEATCASVRSFTELPRDGAVGQRLPYQHLKAVDIEDDGTRHDLPAGQVGHLVISGPCVFPGYVVGRDGDEFRLDGLGALVDGWLDTGDLAMVDAEGFVHLRGRAKDLIIRGGHNIDPVTIEDALLTHPDVTGAAAVGRPDIHAGEVPVAYVTLTSPDAVSAEDLCSWATARVPERAAAPKLVTVVPDLPLTAIGKPYKLPLRADAARRAALDALAELPGIADVTAAMDGSAPVVTVTVDSSADRDAVATVLDQFTTAWRIEARHG</sequence>
<evidence type="ECO:0000313" key="6">
    <source>
        <dbReference type="Proteomes" id="UP000199707"/>
    </source>
</evidence>
<dbReference type="PANTHER" id="PTHR43201">
    <property type="entry name" value="ACYL-COA SYNTHETASE"/>
    <property type="match status" value="1"/>
</dbReference>
<feature type="domain" description="AMP-dependent synthetase/ligase" evidence="3">
    <location>
        <begin position="42"/>
        <end position="431"/>
    </location>
</feature>
<name>A0A1G4VMD9_9MYCO</name>
<dbReference type="SUPFAM" id="SSF56801">
    <property type="entry name" value="Acetyl-CoA synthetase-like"/>
    <property type="match status" value="1"/>
</dbReference>
<dbReference type="InterPro" id="IPR042099">
    <property type="entry name" value="ANL_N_sf"/>
</dbReference>
<organism evidence="5 6">
    <name type="scientific">Mycolicibacterium fluoranthenivorans</name>
    <dbReference type="NCBI Taxonomy" id="258505"/>
    <lineage>
        <taxon>Bacteria</taxon>
        <taxon>Bacillati</taxon>
        <taxon>Actinomycetota</taxon>
        <taxon>Actinomycetes</taxon>
        <taxon>Mycobacteriales</taxon>
        <taxon>Mycobacteriaceae</taxon>
        <taxon>Mycolicibacterium</taxon>
    </lineage>
</organism>
<evidence type="ECO:0000313" key="5">
    <source>
        <dbReference type="EMBL" id="SCX08983.1"/>
    </source>
</evidence>